<dbReference type="EMBL" id="JBFNQN010000009">
    <property type="protein sequence ID" value="MEW9265860.1"/>
    <property type="molecule type" value="Genomic_DNA"/>
</dbReference>
<name>A0ABV3P8E0_9ACTN</name>
<protein>
    <submittedName>
        <fullName evidence="1">NAD(P)/FAD-dependent oxidoreductase</fullName>
        <ecNumber evidence="1">1.14.13.-</ecNumber>
    </submittedName>
</protein>
<comment type="caution">
    <text evidence="1">The sequence shown here is derived from an EMBL/GenBank/DDBJ whole genome shotgun (WGS) entry which is preliminary data.</text>
</comment>
<dbReference type="PRINTS" id="PR00469">
    <property type="entry name" value="PNDRDTASEII"/>
</dbReference>
<dbReference type="Proteomes" id="UP001555826">
    <property type="component" value="Unassembled WGS sequence"/>
</dbReference>
<dbReference type="Gene3D" id="3.50.50.60">
    <property type="entry name" value="FAD/NAD(P)-binding domain"/>
    <property type="match status" value="2"/>
</dbReference>
<sequence>MLDVAVVGAGFAGLGTAIQLARRGRESFVVLERADDVGGTWRDNTYPGVACDVPSHLYSFSFAPDPGWSRVFAPGAEVQRYLRACAREVTDHLRLGCEVLDAAWDARGEHWSLTTSTGPVRARVLVLAAGRLTEPRIPDVPGLGEFGGPVVHTSRWDHGLDLTGRRVGVVGTGASAVQVVPELAGRAAHVDVFQRSAAWIVPRGDRPFSPAERAGFARDPETARRLREDVFTDMERGLAARRLDPGALEALRRSATEHLQAQVTDPGLRAALTPDYEIGCKRVLLSDEFYPALGRPDVRLVPSAVRSVAPGSVTTADGRRHALDVLVLATGFHSTVQPYAARVTGRDGRTLAQAWEGGMVSHASTVVHGFPNLFVLDGPNASLGHNSAVHVIESQVGYLLGALDHLAATARPLEVSLPAQRRYTEEVDAMAADSVWLRGGCSSWYVDARSGRLTLLWPDTASEFRRRNGTFHPAPFS</sequence>
<gene>
    <name evidence="1" type="ORF">AB1207_13965</name>
</gene>
<evidence type="ECO:0000313" key="2">
    <source>
        <dbReference type="Proteomes" id="UP001555826"/>
    </source>
</evidence>
<proteinExistence type="predicted"/>
<dbReference type="GO" id="GO:0016491">
    <property type="term" value="F:oxidoreductase activity"/>
    <property type="evidence" value="ECO:0007669"/>
    <property type="project" value="UniProtKB-KW"/>
</dbReference>
<accession>A0ABV3P8E0</accession>
<dbReference type="InterPro" id="IPR036188">
    <property type="entry name" value="FAD/NAD-bd_sf"/>
</dbReference>
<keyword evidence="1" id="KW-0560">Oxidoreductase</keyword>
<dbReference type="EC" id="1.14.13.-" evidence="1"/>
<organism evidence="1 2">
    <name type="scientific">Kineococcus endophyticus</name>
    <dbReference type="NCBI Taxonomy" id="1181883"/>
    <lineage>
        <taxon>Bacteria</taxon>
        <taxon>Bacillati</taxon>
        <taxon>Actinomycetota</taxon>
        <taxon>Actinomycetes</taxon>
        <taxon>Kineosporiales</taxon>
        <taxon>Kineosporiaceae</taxon>
        <taxon>Kineococcus</taxon>
    </lineage>
</organism>
<dbReference type="PANTHER" id="PTHR42877">
    <property type="entry name" value="L-ORNITHINE N(5)-MONOOXYGENASE-RELATED"/>
    <property type="match status" value="1"/>
</dbReference>
<dbReference type="RefSeq" id="WP_367638991.1">
    <property type="nucleotide sequence ID" value="NZ_JBFNQN010000009.1"/>
</dbReference>
<dbReference type="Pfam" id="PF13738">
    <property type="entry name" value="Pyr_redox_3"/>
    <property type="match status" value="1"/>
</dbReference>
<keyword evidence="2" id="KW-1185">Reference proteome</keyword>
<evidence type="ECO:0000313" key="1">
    <source>
        <dbReference type="EMBL" id="MEW9265860.1"/>
    </source>
</evidence>
<reference evidence="1 2" key="1">
    <citation type="submission" date="2024-07" db="EMBL/GenBank/DDBJ databases">
        <authorList>
            <person name="Thanompreechachai J."/>
            <person name="Duangmal K."/>
        </authorList>
    </citation>
    <scope>NUCLEOTIDE SEQUENCE [LARGE SCALE GENOMIC DNA]</scope>
    <source>
        <strain evidence="1 2">KCTC 19886</strain>
    </source>
</reference>
<dbReference type="SUPFAM" id="SSF51905">
    <property type="entry name" value="FAD/NAD(P)-binding domain"/>
    <property type="match status" value="2"/>
</dbReference>
<dbReference type="PANTHER" id="PTHR42877:SF4">
    <property type="entry name" value="FAD_NAD(P)-BINDING DOMAIN-CONTAINING PROTEIN-RELATED"/>
    <property type="match status" value="1"/>
</dbReference>
<dbReference type="InterPro" id="IPR051209">
    <property type="entry name" value="FAD-bind_Monooxygenase_sf"/>
</dbReference>